<gene>
    <name evidence="2" type="ORF">A2784_03015</name>
</gene>
<accession>A0A1G1VNB1</accession>
<protein>
    <recommendedName>
        <fullName evidence="1">Glycosyl transferase family 1 domain-containing protein</fullName>
    </recommendedName>
</protein>
<dbReference type="STRING" id="1797589.A2784_03015"/>
<dbReference type="Pfam" id="PF00534">
    <property type="entry name" value="Glycos_transf_1"/>
    <property type="match status" value="1"/>
</dbReference>
<evidence type="ECO:0000313" key="3">
    <source>
        <dbReference type="Proteomes" id="UP000177324"/>
    </source>
</evidence>
<proteinExistence type="predicted"/>
<evidence type="ECO:0000313" key="2">
    <source>
        <dbReference type="EMBL" id="OGY16888.1"/>
    </source>
</evidence>
<dbReference type="PANTHER" id="PTHR12526:SF630">
    <property type="entry name" value="GLYCOSYLTRANSFERASE"/>
    <property type="match status" value="1"/>
</dbReference>
<dbReference type="EMBL" id="MHCH01000037">
    <property type="protein sequence ID" value="OGY16888.1"/>
    <property type="molecule type" value="Genomic_DNA"/>
</dbReference>
<reference evidence="2 3" key="1">
    <citation type="journal article" date="2016" name="Nat. Commun.">
        <title>Thousands of microbial genomes shed light on interconnected biogeochemical processes in an aquifer system.</title>
        <authorList>
            <person name="Anantharaman K."/>
            <person name="Brown C.T."/>
            <person name="Hug L.A."/>
            <person name="Sharon I."/>
            <person name="Castelle C.J."/>
            <person name="Probst A.J."/>
            <person name="Thomas B.C."/>
            <person name="Singh A."/>
            <person name="Wilkins M.J."/>
            <person name="Karaoz U."/>
            <person name="Brodie E.L."/>
            <person name="Williams K.H."/>
            <person name="Hubbard S.S."/>
            <person name="Banfield J.F."/>
        </authorList>
    </citation>
    <scope>NUCLEOTIDE SEQUENCE [LARGE SCALE GENOMIC DNA]</scope>
</reference>
<sequence>MKIAIICSNFVSITKDVKKGTEIFDYILINNLAKVDKNLDITTFASGDSNLPIKIESIDYHPAISDKSITQNDKHIIFELALISKAFSMQDNFDLYHINIGDGDIALPFAPFVKKPILITLHYTQEAEYINKYFSLFRRLNNVSFVSISKAQRKFFPDLNYAGTIYHGIETEKFKLDQKGGESMMWAGRGVPDKGLETILEVLKETKRKVKLFPLKRAEHLEWLNKRLTELKDLMPSQDIFIEFDKDRFELVNHYQSSKLFLFPIQWEEPFGLVLIESMACGTPVVAFARGSVPEIIKDGKTGFIVNPSDNDIRGDWIVKKTDIDGLCEAIDKIYSMPEKKYQEMRSNCRSLVEESFSASRMVEEYLKVYKNLVTFC</sequence>
<organism evidence="2 3">
    <name type="scientific">Candidatus Chisholmbacteria bacterium RIFCSPHIGHO2_01_FULL_48_12</name>
    <dbReference type="NCBI Taxonomy" id="1797589"/>
    <lineage>
        <taxon>Bacteria</taxon>
        <taxon>Candidatus Chisholmiibacteriota</taxon>
    </lineage>
</organism>
<name>A0A1G1VNB1_9BACT</name>
<dbReference type="SUPFAM" id="SSF53756">
    <property type="entry name" value="UDP-Glycosyltransferase/glycogen phosphorylase"/>
    <property type="match status" value="1"/>
</dbReference>
<dbReference type="InterPro" id="IPR001296">
    <property type="entry name" value="Glyco_trans_1"/>
</dbReference>
<dbReference type="Gene3D" id="3.40.50.2000">
    <property type="entry name" value="Glycogen Phosphorylase B"/>
    <property type="match status" value="2"/>
</dbReference>
<evidence type="ECO:0000259" key="1">
    <source>
        <dbReference type="Pfam" id="PF00534"/>
    </source>
</evidence>
<dbReference type="AlphaFoldDB" id="A0A1G1VNB1"/>
<dbReference type="Proteomes" id="UP000177324">
    <property type="component" value="Unassembled WGS sequence"/>
</dbReference>
<dbReference type="GO" id="GO:0016757">
    <property type="term" value="F:glycosyltransferase activity"/>
    <property type="evidence" value="ECO:0007669"/>
    <property type="project" value="InterPro"/>
</dbReference>
<comment type="caution">
    <text evidence="2">The sequence shown here is derived from an EMBL/GenBank/DDBJ whole genome shotgun (WGS) entry which is preliminary data.</text>
</comment>
<dbReference type="PANTHER" id="PTHR12526">
    <property type="entry name" value="GLYCOSYLTRANSFERASE"/>
    <property type="match status" value="1"/>
</dbReference>
<feature type="domain" description="Glycosyl transferase family 1" evidence="1">
    <location>
        <begin position="172"/>
        <end position="311"/>
    </location>
</feature>